<dbReference type="PROSITE" id="PS00217">
    <property type="entry name" value="SUGAR_TRANSPORT_2"/>
    <property type="match status" value="1"/>
</dbReference>
<dbReference type="RefSeq" id="WP_206007090.1">
    <property type="nucleotide sequence ID" value="NZ_CP070619.1"/>
</dbReference>
<keyword evidence="8 9" id="KW-0472">Membrane</keyword>
<feature type="transmembrane region" description="Helical" evidence="9">
    <location>
        <begin position="313"/>
        <end position="331"/>
    </location>
</feature>
<evidence type="ECO:0000256" key="1">
    <source>
        <dbReference type="ARBA" id="ARBA00004651"/>
    </source>
</evidence>
<keyword evidence="6" id="KW-0769">Symport</keyword>
<feature type="transmembrane region" description="Helical" evidence="9">
    <location>
        <begin position="60"/>
        <end position="84"/>
    </location>
</feature>
<dbReference type="InterPro" id="IPR036259">
    <property type="entry name" value="MFS_trans_sf"/>
</dbReference>
<feature type="transmembrane region" description="Helical" evidence="9">
    <location>
        <begin position="337"/>
        <end position="361"/>
    </location>
</feature>
<dbReference type="InterPro" id="IPR020846">
    <property type="entry name" value="MFS_dom"/>
</dbReference>
<keyword evidence="3" id="KW-0813">Transport</keyword>
<evidence type="ECO:0000256" key="7">
    <source>
        <dbReference type="ARBA" id="ARBA00022989"/>
    </source>
</evidence>
<feature type="transmembrane region" description="Helical" evidence="9">
    <location>
        <begin position="96"/>
        <end position="114"/>
    </location>
</feature>
<dbReference type="Proteomes" id="UP000662986">
    <property type="component" value="Chromosome"/>
</dbReference>
<dbReference type="Pfam" id="PF07690">
    <property type="entry name" value="MFS_1"/>
    <property type="match status" value="1"/>
</dbReference>
<dbReference type="InterPro" id="IPR011701">
    <property type="entry name" value="MFS"/>
</dbReference>
<keyword evidence="5 9" id="KW-0812">Transmembrane</keyword>
<dbReference type="Gene3D" id="1.20.1250.20">
    <property type="entry name" value="MFS general substrate transporter like domains"/>
    <property type="match status" value="2"/>
</dbReference>
<evidence type="ECO:0000259" key="10">
    <source>
        <dbReference type="PROSITE" id="PS50850"/>
    </source>
</evidence>
<evidence type="ECO:0000256" key="2">
    <source>
        <dbReference type="ARBA" id="ARBA00008240"/>
    </source>
</evidence>
<keyword evidence="12" id="KW-1185">Reference proteome</keyword>
<feature type="transmembrane region" description="Helical" evidence="9">
    <location>
        <begin position="196"/>
        <end position="215"/>
    </location>
</feature>
<feature type="transmembrane region" description="Helical" evidence="9">
    <location>
        <begin position="162"/>
        <end position="184"/>
    </location>
</feature>
<dbReference type="InterPro" id="IPR005829">
    <property type="entry name" value="Sugar_transporter_CS"/>
</dbReference>
<feature type="domain" description="Major facilitator superfamily (MFS) profile" evidence="10">
    <location>
        <begin position="24"/>
        <end position="429"/>
    </location>
</feature>
<dbReference type="PANTHER" id="PTHR43528:SF1">
    <property type="entry name" value="ALPHA-KETOGLUTARATE PERMEASE"/>
    <property type="match status" value="1"/>
</dbReference>
<keyword evidence="7 9" id="KW-1133">Transmembrane helix</keyword>
<comment type="subcellular location">
    <subcellularLocation>
        <location evidence="1">Cell membrane</location>
        <topology evidence="1">Multi-pass membrane protein</topology>
    </subcellularLocation>
</comment>
<evidence type="ECO:0000256" key="3">
    <source>
        <dbReference type="ARBA" id="ARBA00022448"/>
    </source>
</evidence>
<gene>
    <name evidence="11" type="ORF">JWS13_19575</name>
</gene>
<feature type="transmembrane region" description="Helical" evidence="9">
    <location>
        <begin position="247"/>
        <end position="270"/>
    </location>
</feature>
<feature type="transmembrane region" description="Helical" evidence="9">
    <location>
        <begin position="120"/>
        <end position="141"/>
    </location>
</feature>
<feature type="transmembrane region" description="Helical" evidence="9">
    <location>
        <begin position="26"/>
        <end position="54"/>
    </location>
</feature>
<dbReference type="SUPFAM" id="SSF103473">
    <property type="entry name" value="MFS general substrate transporter"/>
    <property type="match status" value="1"/>
</dbReference>
<feature type="transmembrane region" description="Helical" evidence="9">
    <location>
        <begin position="282"/>
        <end position="301"/>
    </location>
</feature>
<evidence type="ECO:0000256" key="8">
    <source>
        <dbReference type="ARBA" id="ARBA00023136"/>
    </source>
</evidence>
<accession>A0A974W456</accession>
<dbReference type="PANTHER" id="PTHR43528">
    <property type="entry name" value="ALPHA-KETOGLUTARATE PERMEASE"/>
    <property type="match status" value="1"/>
</dbReference>
<dbReference type="EMBL" id="CP070619">
    <property type="protein sequence ID" value="QSE90664.1"/>
    <property type="molecule type" value="Genomic_DNA"/>
</dbReference>
<name>A0A974W456_9NOCA</name>
<proteinExistence type="inferred from homology"/>
<protein>
    <submittedName>
        <fullName evidence="11">MFS transporter</fullName>
    </submittedName>
</protein>
<reference evidence="11 12" key="2">
    <citation type="journal article" date="2022" name="Arch. Microbiol.">
        <title>Rhodococcus pseudokoreensis sp. nov. isolated from the rhizosphere of young M26 apple rootstocks.</title>
        <authorList>
            <person name="Kampfer P."/>
            <person name="Glaeser S.P."/>
            <person name="Blom J."/>
            <person name="Wolf J."/>
            <person name="Benning S."/>
            <person name="Schloter M."/>
            <person name="Neumann-Schaal M."/>
        </authorList>
    </citation>
    <scope>NUCLEOTIDE SEQUENCE [LARGE SCALE GENOMIC DNA]</scope>
    <source>
        <strain evidence="11 12">R79</strain>
    </source>
</reference>
<evidence type="ECO:0000256" key="6">
    <source>
        <dbReference type="ARBA" id="ARBA00022847"/>
    </source>
</evidence>
<evidence type="ECO:0000256" key="4">
    <source>
        <dbReference type="ARBA" id="ARBA00022475"/>
    </source>
</evidence>
<reference evidence="11 12" key="1">
    <citation type="journal article" date="2021" name="Microbiol. Resour. Announc.">
        <title>Complete Genome Sequences of Two Rhodococcus sp. Strains with Large and Linear Chromosomes, Isolated from Apple Rhizosphere.</title>
        <authorList>
            <person name="Benning S."/>
            <person name="Brugnone N."/>
            <person name="Siani R."/>
            <person name="Kublik S."/>
            <person name="Schloter M."/>
            <person name="Rad V."/>
        </authorList>
    </citation>
    <scope>NUCLEOTIDE SEQUENCE [LARGE SCALE GENOMIC DNA]</scope>
    <source>
        <strain evidence="11 12">R79</strain>
    </source>
</reference>
<evidence type="ECO:0000313" key="12">
    <source>
        <dbReference type="Proteomes" id="UP000662986"/>
    </source>
</evidence>
<evidence type="ECO:0000256" key="9">
    <source>
        <dbReference type="SAM" id="Phobius"/>
    </source>
</evidence>
<organism evidence="11 12">
    <name type="scientific">Rhodococcus pseudokoreensis</name>
    <dbReference type="NCBI Taxonomy" id="2811421"/>
    <lineage>
        <taxon>Bacteria</taxon>
        <taxon>Bacillati</taxon>
        <taxon>Actinomycetota</taxon>
        <taxon>Actinomycetes</taxon>
        <taxon>Mycobacteriales</taxon>
        <taxon>Nocardiaceae</taxon>
        <taxon>Rhodococcus</taxon>
    </lineage>
</organism>
<keyword evidence="4" id="KW-1003">Cell membrane</keyword>
<sequence length="435" mass="46023">MTAQSMGVRPSDGTDRDHRRARRAALAGGVGTLIEYYDFSLYGYMAVVIAPLFFPSEDPVTSLLSALAVFGTAYLVRPLGGIVFGHIGDRFGRKKALMATLVCMGIGSTLMGLLPTPAQIGIWATVLLVVVRLLQGFSAGGEVGGSATFISESAPPNRKATYGAFTPLGSTGGFALAAAVAGVVTALTTDAQMETWGWRVPFLLALPLTLFCLWARTRVSETHDVTKKEEASHSPVGFVFRKQPRALLQATAISAAVNGTAYIGLTYMSIHLSKQLGYDASPVLWVATIAIGIAALAMPLGGLLGDKIGLTRMMALGFVGFIVLTYPMMGIMETSLFVAAIGFVVIMMNSVATQVGAYTLLPQLFDRTSRYTGVAMGWNLGVIIAGGTAPFFAVWLVERTGNNLAPSFFVIALALVGLIAVLTIRNRHIGAEEQS</sequence>
<feature type="transmembrane region" description="Helical" evidence="9">
    <location>
        <begin position="403"/>
        <end position="424"/>
    </location>
</feature>
<feature type="transmembrane region" description="Helical" evidence="9">
    <location>
        <begin position="373"/>
        <end position="397"/>
    </location>
</feature>
<comment type="similarity">
    <text evidence="2">Belongs to the major facilitator superfamily. Metabolite:H+ Symporter (MHS) family (TC 2.A.1.6) family.</text>
</comment>
<evidence type="ECO:0000313" key="11">
    <source>
        <dbReference type="EMBL" id="QSE90664.1"/>
    </source>
</evidence>
<dbReference type="PROSITE" id="PS50850">
    <property type="entry name" value="MFS"/>
    <property type="match status" value="1"/>
</dbReference>
<dbReference type="InterPro" id="IPR051084">
    <property type="entry name" value="H+-coupled_symporters"/>
</dbReference>
<evidence type="ECO:0000256" key="5">
    <source>
        <dbReference type="ARBA" id="ARBA00022692"/>
    </source>
</evidence>